<feature type="compositionally biased region" description="Basic residues" evidence="1">
    <location>
        <begin position="534"/>
        <end position="547"/>
    </location>
</feature>
<dbReference type="EMBL" id="KN832290">
    <property type="protein sequence ID" value="KIN92937.1"/>
    <property type="molecule type" value="Genomic_DNA"/>
</dbReference>
<dbReference type="Proteomes" id="UP000054217">
    <property type="component" value="Unassembled WGS sequence"/>
</dbReference>
<protein>
    <submittedName>
        <fullName evidence="2">Uncharacterized protein</fullName>
    </submittedName>
</protein>
<accession>A0A0C3I6W8</accession>
<gene>
    <name evidence="2" type="ORF">M404DRAFT_955533</name>
</gene>
<evidence type="ECO:0000313" key="3">
    <source>
        <dbReference type="Proteomes" id="UP000054217"/>
    </source>
</evidence>
<reference evidence="3" key="2">
    <citation type="submission" date="2015-01" db="EMBL/GenBank/DDBJ databases">
        <title>Evolutionary Origins and Diversification of the Mycorrhizal Mutualists.</title>
        <authorList>
            <consortium name="DOE Joint Genome Institute"/>
            <consortium name="Mycorrhizal Genomics Consortium"/>
            <person name="Kohler A."/>
            <person name="Kuo A."/>
            <person name="Nagy L.G."/>
            <person name="Floudas D."/>
            <person name="Copeland A."/>
            <person name="Barry K.W."/>
            <person name="Cichocki N."/>
            <person name="Veneault-Fourrey C."/>
            <person name="LaButti K."/>
            <person name="Lindquist E.A."/>
            <person name="Lipzen A."/>
            <person name="Lundell T."/>
            <person name="Morin E."/>
            <person name="Murat C."/>
            <person name="Riley R."/>
            <person name="Ohm R."/>
            <person name="Sun H."/>
            <person name="Tunlid A."/>
            <person name="Henrissat B."/>
            <person name="Grigoriev I.V."/>
            <person name="Hibbett D.S."/>
            <person name="Martin F."/>
        </authorList>
    </citation>
    <scope>NUCLEOTIDE SEQUENCE [LARGE SCALE GENOMIC DNA]</scope>
    <source>
        <strain evidence="3">Marx 270</strain>
    </source>
</reference>
<keyword evidence="3" id="KW-1185">Reference proteome</keyword>
<evidence type="ECO:0000256" key="1">
    <source>
        <dbReference type="SAM" id="MobiDB-lite"/>
    </source>
</evidence>
<evidence type="ECO:0000313" key="2">
    <source>
        <dbReference type="EMBL" id="KIN92937.1"/>
    </source>
</evidence>
<organism evidence="2 3">
    <name type="scientific">Pisolithus tinctorius Marx 270</name>
    <dbReference type="NCBI Taxonomy" id="870435"/>
    <lineage>
        <taxon>Eukaryota</taxon>
        <taxon>Fungi</taxon>
        <taxon>Dikarya</taxon>
        <taxon>Basidiomycota</taxon>
        <taxon>Agaricomycotina</taxon>
        <taxon>Agaricomycetes</taxon>
        <taxon>Agaricomycetidae</taxon>
        <taxon>Boletales</taxon>
        <taxon>Sclerodermatineae</taxon>
        <taxon>Pisolithaceae</taxon>
        <taxon>Pisolithus</taxon>
    </lineage>
</organism>
<dbReference type="OrthoDB" id="10311225at2759"/>
<reference evidence="2 3" key="1">
    <citation type="submission" date="2014-04" db="EMBL/GenBank/DDBJ databases">
        <authorList>
            <consortium name="DOE Joint Genome Institute"/>
            <person name="Kuo A."/>
            <person name="Kohler A."/>
            <person name="Costa M.D."/>
            <person name="Nagy L.G."/>
            <person name="Floudas D."/>
            <person name="Copeland A."/>
            <person name="Barry K.W."/>
            <person name="Cichocki N."/>
            <person name="Veneault-Fourrey C."/>
            <person name="LaButti K."/>
            <person name="Lindquist E.A."/>
            <person name="Lipzen A."/>
            <person name="Lundell T."/>
            <person name="Morin E."/>
            <person name="Murat C."/>
            <person name="Sun H."/>
            <person name="Tunlid A."/>
            <person name="Henrissat B."/>
            <person name="Grigoriev I.V."/>
            <person name="Hibbett D.S."/>
            <person name="Martin F."/>
            <person name="Nordberg H.P."/>
            <person name="Cantor M.N."/>
            <person name="Hua S.X."/>
        </authorList>
    </citation>
    <scope>NUCLEOTIDE SEQUENCE [LARGE SCALE GENOMIC DNA]</scope>
    <source>
        <strain evidence="2 3">Marx 270</strain>
    </source>
</reference>
<feature type="region of interest" description="Disordered" evidence="1">
    <location>
        <begin position="1"/>
        <end position="42"/>
    </location>
</feature>
<sequence>MARSRYVRRRTRTGRTRKFRKLSSRRSRFSRRRGNTTRRRYKRTTYRKRVYAQLRMRRKRILTRRRKTYTKGTFRNGKLTEICLASGIPHESHPDQLGKGAPIMFDTRRRFEDTPWENYVQFWCGQGNTIPYSNKPDTRFLRRSDRIMMTGLCFRGLWSLSGQSEWKVRFLFFHSSEKPDNAYVVNDWLYNEDSIIPTGIGQSTYPAVEGTGGTEMVYLPFSSWVSRHAHLNHTRRDEIMKVVPHEHSGKPVRVLLDVTRIFRNRSPRAKTISFNILKRMRHKYLYESKFGAAGERAFGDVEVGKSQPTMKLYVMILAHALVPCPRMAEPNLPREAMAGIEEWPMGLRAATRRARKLDEPPPAGAVAPSGQVIFAGNQMTMPELADRQESVVHQSASHFRHGIRREYEGNREGMPSGIADLPDEDGDEITDYQRSWQQFDARQRPTMTRVFAPPKDKTPVTEGSLPSFYNAIPDTFGAGTSGASASSAPKWSANPTVIDTSARGFRLRRGLTSSGGNNEGDNDDDDVPDLTPKGKGKGKGKPAKHVRGGAGPGDDEGLDLGAFVDAPDNPKEAEIEEKEVPNGQMEVEPDDPYRRDPLYTGPPFGSAHFQFHMRIWYKNLSDRMIS</sequence>
<dbReference type="HOGENOM" id="CLU_436864_0_0_1"/>
<name>A0A0C3I6W8_PISTI</name>
<feature type="region of interest" description="Disordered" evidence="1">
    <location>
        <begin position="504"/>
        <end position="599"/>
    </location>
</feature>
<dbReference type="AlphaFoldDB" id="A0A0C3I6W8"/>
<proteinExistence type="predicted"/>
<dbReference type="InParanoid" id="A0A0C3I6W8"/>